<organism evidence="1 2">
    <name type="scientific">Populus trichocarpa</name>
    <name type="common">Western balsam poplar</name>
    <name type="synonym">Populus balsamifera subsp. trichocarpa</name>
    <dbReference type="NCBI Taxonomy" id="3694"/>
    <lineage>
        <taxon>Eukaryota</taxon>
        <taxon>Viridiplantae</taxon>
        <taxon>Streptophyta</taxon>
        <taxon>Embryophyta</taxon>
        <taxon>Tracheophyta</taxon>
        <taxon>Spermatophyta</taxon>
        <taxon>Magnoliopsida</taxon>
        <taxon>eudicotyledons</taxon>
        <taxon>Gunneridae</taxon>
        <taxon>Pentapetalae</taxon>
        <taxon>rosids</taxon>
        <taxon>fabids</taxon>
        <taxon>Malpighiales</taxon>
        <taxon>Salicaceae</taxon>
        <taxon>Saliceae</taxon>
        <taxon>Populus</taxon>
    </lineage>
</organism>
<protein>
    <submittedName>
        <fullName evidence="1">Uncharacterized protein</fullName>
    </submittedName>
</protein>
<dbReference type="EMBL" id="CM009305">
    <property type="protein sequence ID" value="PNS98267.1"/>
    <property type="molecule type" value="Genomic_DNA"/>
</dbReference>
<dbReference type="AlphaFoldDB" id="B9III5"/>
<dbReference type="InParanoid" id="B9III5"/>
<proteinExistence type="predicted"/>
<sequence>MAEQDSMIEMPMTFFTSIIELARPWGLETQPILDGAEVSDIDQLSRLLAAQLVSHLPIKLDYQSSSRSNTKGQQQNLTCIFRVPTTFVLSSSIPWRSKRS</sequence>
<dbReference type="HOGENOM" id="CLU_2310965_0_0_1"/>
<name>B9III5_POPTR</name>
<evidence type="ECO:0000313" key="2">
    <source>
        <dbReference type="Proteomes" id="UP000006729"/>
    </source>
</evidence>
<keyword evidence="2" id="KW-1185">Reference proteome</keyword>
<dbReference type="Proteomes" id="UP000006729">
    <property type="component" value="Chromosome 16"/>
</dbReference>
<accession>B9III5</accession>
<gene>
    <name evidence="1" type="ORF">POPTR_016G067500</name>
</gene>
<reference evidence="1 2" key="1">
    <citation type="journal article" date="2006" name="Science">
        <title>The genome of black cottonwood, Populus trichocarpa (Torr. &amp; Gray).</title>
        <authorList>
            <person name="Tuskan G.A."/>
            <person name="Difazio S."/>
            <person name="Jansson S."/>
            <person name="Bohlmann J."/>
            <person name="Grigoriev I."/>
            <person name="Hellsten U."/>
            <person name="Putnam N."/>
            <person name="Ralph S."/>
            <person name="Rombauts S."/>
            <person name="Salamov A."/>
            <person name="Schein J."/>
            <person name="Sterck L."/>
            <person name="Aerts A."/>
            <person name="Bhalerao R.R."/>
            <person name="Bhalerao R.P."/>
            <person name="Blaudez D."/>
            <person name="Boerjan W."/>
            <person name="Brun A."/>
            <person name="Brunner A."/>
            <person name="Busov V."/>
            <person name="Campbell M."/>
            <person name="Carlson J."/>
            <person name="Chalot M."/>
            <person name="Chapman J."/>
            <person name="Chen G.L."/>
            <person name="Cooper D."/>
            <person name="Coutinho P.M."/>
            <person name="Couturier J."/>
            <person name="Covert S."/>
            <person name="Cronk Q."/>
            <person name="Cunningham R."/>
            <person name="Davis J."/>
            <person name="Degroeve S."/>
            <person name="Dejardin A."/>
            <person name="Depamphilis C."/>
            <person name="Detter J."/>
            <person name="Dirks B."/>
            <person name="Dubchak I."/>
            <person name="Duplessis S."/>
            <person name="Ehlting J."/>
            <person name="Ellis B."/>
            <person name="Gendler K."/>
            <person name="Goodstein D."/>
            <person name="Gribskov M."/>
            <person name="Grimwood J."/>
            <person name="Groover A."/>
            <person name="Gunter L."/>
            <person name="Hamberger B."/>
            <person name="Heinze B."/>
            <person name="Helariutta Y."/>
            <person name="Henrissat B."/>
            <person name="Holligan D."/>
            <person name="Holt R."/>
            <person name="Huang W."/>
            <person name="Islam-Faridi N."/>
            <person name="Jones S."/>
            <person name="Jones-Rhoades M."/>
            <person name="Jorgensen R."/>
            <person name="Joshi C."/>
            <person name="Kangasjarvi J."/>
            <person name="Karlsson J."/>
            <person name="Kelleher C."/>
            <person name="Kirkpatrick R."/>
            <person name="Kirst M."/>
            <person name="Kohler A."/>
            <person name="Kalluri U."/>
            <person name="Larimer F."/>
            <person name="Leebens-Mack J."/>
            <person name="Leple J.C."/>
            <person name="Locascio P."/>
            <person name="Lou Y."/>
            <person name="Lucas S."/>
            <person name="Martin F."/>
            <person name="Montanini B."/>
            <person name="Napoli C."/>
            <person name="Nelson D.R."/>
            <person name="Nelson C."/>
            <person name="Nieminen K."/>
            <person name="Nilsson O."/>
            <person name="Pereda V."/>
            <person name="Peter G."/>
            <person name="Philippe R."/>
            <person name="Pilate G."/>
            <person name="Poliakov A."/>
            <person name="Razumovskaya J."/>
            <person name="Richardson P."/>
            <person name="Rinaldi C."/>
            <person name="Ritland K."/>
            <person name="Rouze P."/>
            <person name="Ryaboy D."/>
            <person name="Schmutz J."/>
            <person name="Schrader J."/>
            <person name="Segerman B."/>
            <person name="Shin H."/>
            <person name="Siddiqui A."/>
            <person name="Sterky F."/>
            <person name="Terry A."/>
            <person name="Tsai C.J."/>
            <person name="Uberbacher E."/>
            <person name="Unneberg P."/>
            <person name="Vahala J."/>
            <person name="Wall K."/>
            <person name="Wessler S."/>
            <person name="Yang G."/>
            <person name="Yin T."/>
            <person name="Douglas C."/>
            <person name="Marra M."/>
            <person name="Sandberg G."/>
            <person name="Van de Peer Y."/>
            <person name="Rokhsar D."/>
        </authorList>
    </citation>
    <scope>NUCLEOTIDE SEQUENCE [LARGE SCALE GENOMIC DNA]</scope>
    <source>
        <strain evidence="2">cv. Nisqually</strain>
    </source>
</reference>
<evidence type="ECO:0000313" key="1">
    <source>
        <dbReference type="EMBL" id="PNS98267.1"/>
    </source>
</evidence>